<evidence type="ECO:0000259" key="6">
    <source>
        <dbReference type="PROSITE" id="PS50977"/>
    </source>
</evidence>
<dbReference type="GO" id="GO:0003677">
    <property type="term" value="F:DNA binding"/>
    <property type="evidence" value="ECO:0007669"/>
    <property type="project" value="UniProtKB-UniRule"/>
</dbReference>
<dbReference type="EMBL" id="FNOK01000007">
    <property type="protein sequence ID" value="SDX04479.1"/>
    <property type="molecule type" value="Genomic_DNA"/>
</dbReference>
<evidence type="ECO:0000256" key="2">
    <source>
        <dbReference type="ARBA" id="ARBA00023015"/>
    </source>
</evidence>
<dbReference type="PANTHER" id="PTHR47506:SF6">
    <property type="entry name" value="HTH-TYPE TRANSCRIPTIONAL REPRESSOR NEMR"/>
    <property type="match status" value="1"/>
</dbReference>
<evidence type="ECO:0000313" key="8">
    <source>
        <dbReference type="Proteomes" id="UP000199529"/>
    </source>
</evidence>
<accession>A0A1H2YIV1</accession>
<dbReference type="Pfam" id="PF00440">
    <property type="entry name" value="TetR_N"/>
    <property type="match status" value="1"/>
</dbReference>
<reference evidence="8" key="1">
    <citation type="submission" date="2016-10" db="EMBL/GenBank/DDBJ databases">
        <authorList>
            <person name="Varghese N."/>
            <person name="Submissions S."/>
        </authorList>
    </citation>
    <scope>NUCLEOTIDE SEQUENCE [LARGE SCALE GENOMIC DNA]</scope>
    <source>
        <strain evidence="8">CGMCC 4.3530</strain>
    </source>
</reference>
<evidence type="ECO:0000256" key="5">
    <source>
        <dbReference type="PROSITE-ProRule" id="PRU00335"/>
    </source>
</evidence>
<dbReference type="OrthoDB" id="9816296at2"/>
<evidence type="ECO:0000256" key="1">
    <source>
        <dbReference type="ARBA" id="ARBA00022491"/>
    </source>
</evidence>
<dbReference type="InterPro" id="IPR009057">
    <property type="entry name" value="Homeodomain-like_sf"/>
</dbReference>
<name>A0A1H2YIV1_9PSEU</name>
<dbReference type="InterPro" id="IPR001647">
    <property type="entry name" value="HTH_TetR"/>
</dbReference>
<evidence type="ECO:0000256" key="3">
    <source>
        <dbReference type="ARBA" id="ARBA00023125"/>
    </source>
</evidence>
<dbReference type="Gene3D" id="1.10.357.10">
    <property type="entry name" value="Tetracycline Repressor, domain 2"/>
    <property type="match status" value="1"/>
</dbReference>
<keyword evidence="1" id="KW-0678">Repressor</keyword>
<feature type="DNA-binding region" description="H-T-H motif" evidence="5">
    <location>
        <begin position="31"/>
        <end position="50"/>
    </location>
</feature>
<gene>
    <name evidence="7" type="ORF">SAMN05216215_100737</name>
</gene>
<evidence type="ECO:0000313" key="7">
    <source>
        <dbReference type="EMBL" id="SDX04479.1"/>
    </source>
</evidence>
<dbReference type="PROSITE" id="PS50977">
    <property type="entry name" value="HTH_TETR_2"/>
    <property type="match status" value="1"/>
</dbReference>
<dbReference type="InterPro" id="IPR039538">
    <property type="entry name" value="BetI_C"/>
</dbReference>
<organism evidence="7 8">
    <name type="scientific">Saccharopolyspora shandongensis</name>
    <dbReference type="NCBI Taxonomy" id="418495"/>
    <lineage>
        <taxon>Bacteria</taxon>
        <taxon>Bacillati</taxon>
        <taxon>Actinomycetota</taxon>
        <taxon>Actinomycetes</taxon>
        <taxon>Pseudonocardiales</taxon>
        <taxon>Pseudonocardiaceae</taxon>
        <taxon>Saccharopolyspora</taxon>
    </lineage>
</organism>
<sequence>MPKIVDRKQRRDEVAAALWRLAYRDGWNAVSLRRVASEAGLSLGSVQHYFAGTDDLLDYAVGEVLDILDERLVDQLTTLADPQHAESTVRRVLQNMIPGATDGSDPSSAPVSDDVWRIQVMAWLTMVSRAAQNPEMSARLSADSDRLAQAIAAAIRMSATRRSLEEAQRDARGLLSLVEGLMLQLARRDIGPAEASMTITRFVAAVFTH</sequence>
<proteinExistence type="predicted"/>
<protein>
    <submittedName>
        <fullName evidence="7">Transcriptional regulator, TetR family</fullName>
    </submittedName>
</protein>
<dbReference type="Proteomes" id="UP000199529">
    <property type="component" value="Unassembled WGS sequence"/>
</dbReference>
<dbReference type="Pfam" id="PF13977">
    <property type="entry name" value="TetR_C_6"/>
    <property type="match status" value="1"/>
</dbReference>
<keyword evidence="3 5" id="KW-0238">DNA-binding</keyword>
<feature type="domain" description="HTH tetR-type" evidence="6">
    <location>
        <begin position="8"/>
        <end position="68"/>
    </location>
</feature>
<dbReference type="SUPFAM" id="SSF46689">
    <property type="entry name" value="Homeodomain-like"/>
    <property type="match status" value="1"/>
</dbReference>
<dbReference type="AlphaFoldDB" id="A0A1H2YIV1"/>
<dbReference type="SUPFAM" id="SSF48498">
    <property type="entry name" value="Tetracyclin repressor-like, C-terminal domain"/>
    <property type="match status" value="1"/>
</dbReference>
<dbReference type="PANTHER" id="PTHR47506">
    <property type="entry name" value="TRANSCRIPTIONAL REGULATORY PROTEIN"/>
    <property type="match status" value="1"/>
</dbReference>
<dbReference type="RefSeq" id="WP_093263841.1">
    <property type="nucleotide sequence ID" value="NZ_FNOK01000007.1"/>
</dbReference>
<keyword evidence="8" id="KW-1185">Reference proteome</keyword>
<keyword evidence="2" id="KW-0805">Transcription regulation</keyword>
<keyword evidence="4" id="KW-0804">Transcription</keyword>
<dbReference type="InterPro" id="IPR036271">
    <property type="entry name" value="Tet_transcr_reg_TetR-rel_C_sf"/>
</dbReference>
<dbReference type="STRING" id="418495.SAMN05216215_100737"/>
<evidence type="ECO:0000256" key="4">
    <source>
        <dbReference type="ARBA" id="ARBA00023163"/>
    </source>
</evidence>